<organism evidence="2 3">
    <name type="scientific">Polarella glacialis</name>
    <name type="common">Dinoflagellate</name>
    <dbReference type="NCBI Taxonomy" id="89957"/>
    <lineage>
        <taxon>Eukaryota</taxon>
        <taxon>Sar</taxon>
        <taxon>Alveolata</taxon>
        <taxon>Dinophyceae</taxon>
        <taxon>Suessiales</taxon>
        <taxon>Suessiaceae</taxon>
        <taxon>Polarella</taxon>
    </lineage>
</organism>
<reference evidence="2" key="1">
    <citation type="submission" date="2021-02" db="EMBL/GenBank/DDBJ databases">
        <authorList>
            <person name="Dougan E. K."/>
            <person name="Rhodes N."/>
            <person name="Thang M."/>
            <person name="Chan C."/>
        </authorList>
    </citation>
    <scope>NUCLEOTIDE SEQUENCE</scope>
</reference>
<dbReference type="Proteomes" id="UP000654075">
    <property type="component" value="Unassembled WGS sequence"/>
</dbReference>
<proteinExistence type="predicted"/>
<dbReference type="EMBL" id="CAJNNV010022385">
    <property type="protein sequence ID" value="CAE8608069.1"/>
    <property type="molecule type" value="Genomic_DNA"/>
</dbReference>
<evidence type="ECO:0000313" key="2">
    <source>
        <dbReference type="EMBL" id="CAE8608069.1"/>
    </source>
</evidence>
<comment type="caution">
    <text evidence="2">The sequence shown here is derived from an EMBL/GenBank/DDBJ whole genome shotgun (WGS) entry which is preliminary data.</text>
</comment>
<feature type="region of interest" description="Disordered" evidence="1">
    <location>
        <begin position="42"/>
        <end position="68"/>
    </location>
</feature>
<sequence length="149" mass="17248">MFRLAGQEQKVLDGGDEEEIRRKLSQKDVEIARLQGLVKELRGSNAPPQEFSRPQADGAEQQRLQDLESNLQDWEQNCQAAEHRLQMLQRQLTESSRRYGAEITDLKVAIAKRDARIMELEYLTNVMVAKARRPICQNDPELVSRDFRL</sequence>
<dbReference type="AlphaFoldDB" id="A0A813F4F2"/>
<evidence type="ECO:0000256" key="1">
    <source>
        <dbReference type="SAM" id="MobiDB-lite"/>
    </source>
</evidence>
<accession>A0A813F4F2</accession>
<evidence type="ECO:0000313" key="3">
    <source>
        <dbReference type="Proteomes" id="UP000654075"/>
    </source>
</evidence>
<name>A0A813F4F2_POLGL</name>
<keyword evidence="3" id="KW-1185">Reference proteome</keyword>
<protein>
    <submittedName>
        <fullName evidence="2">Uncharacterized protein</fullName>
    </submittedName>
</protein>
<gene>
    <name evidence="2" type="ORF">PGLA1383_LOCUS25966</name>
</gene>